<dbReference type="InterPro" id="IPR008949">
    <property type="entry name" value="Isoprenoid_synthase_dom_sf"/>
</dbReference>
<dbReference type="PANTHER" id="PTHR12001:SF85">
    <property type="entry name" value="SHORT CHAIN ISOPRENYL DIPHOSPHATE SYNTHASE"/>
    <property type="match status" value="1"/>
</dbReference>
<dbReference type="OrthoDB" id="4497239at2"/>
<evidence type="ECO:0000256" key="1">
    <source>
        <dbReference type="ARBA" id="ARBA00001946"/>
    </source>
</evidence>
<name>A0A3S4VS40_9ACTO</name>
<evidence type="ECO:0000256" key="2">
    <source>
        <dbReference type="ARBA" id="ARBA00006706"/>
    </source>
</evidence>
<dbReference type="Gene3D" id="1.10.600.10">
    <property type="entry name" value="Farnesyl Diphosphate Synthase"/>
    <property type="match status" value="1"/>
</dbReference>
<dbReference type="Proteomes" id="UP000269542">
    <property type="component" value="Chromosome"/>
</dbReference>
<evidence type="ECO:0000256" key="4">
    <source>
        <dbReference type="ARBA" id="ARBA00022723"/>
    </source>
</evidence>
<evidence type="ECO:0000313" key="7">
    <source>
        <dbReference type="EMBL" id="VEI12523.1"/>
    </source>
</evidence>
<keyword evidence="8" id="KW-1185">Reference proteome</keyword>
<dbReference type="AlphaFoldDB" id="A0A3S4VS40"/>
<reference evidence="7 8" key="1">
    <citation type="submission" date="2018-12" db="EMBL/GenBank/DDBJ databases">
        <authorList>
            <consortium name="Pathogen Informatics"/>
        </authorList>
    </citation>
    <scope>NUCLEOTIDE SEQUENCE [LARGE SCALE GENOMIC DNA]</scope>
    <source>
        <strain evidence="7 8">NCTC13354</strain>
    </source>
</reference>
<dbReference type="CDD" id="cd00685">
    <property type="entry name" value="Trans_IPPS_HT"/>
    <property type="match status" value="1"/>
</dbReference>
<dbReference type="GO" id="GO:0046872">
    <property type="term" value="F:metal ion binding"/>
    <property type="evidence" value="ECO:0007669"/>
    <property type="project" value="UniProtKB-KW"/>
</dbReference>
<dbReference type="GO" id="GO:0008299">
    <property type="term" value="P:isoprenoid biosynthetic process"/>
    <property type="evidence" value="ECO:0007669"/>
    <property type="project" value="InterPro"/>
</dbReference>
<dbReference type="EC" id="2.5.1.90" evidence="7"/>
<dbReference type="SUPFAM" id="SSF48576">
    <property type="entry name" value="Terpenoid synthases"/>
    <property type="match status" value="1"/>
</dbReference>
<evidence type="ECO:0000256" key="6">
    <source>
        <dbReference type="RuleBase" id="RU004466"/>
    </source>
</evidence>
<keyword evidence="5" id="KW-0460">Magnesium</keyword>
<dbReference type="RefSeq" id="WP_126415721.1">
    <property type="nucleotide sequence ID" value="NZ_LR134476.1"/>
</dbReference>
<organism evidence="7 8">
    <name type="scientific">Trueperella bialowiezensis</name>
    <dbReference type="NCBI Taxonomy" id="312285"/>
    <lineage>
        <taxon>Bacteria</taxon>
        <taxon>Bacillati</taxon>
        <taxon>Actinomycetota</taxon>
        <taxon>Actinomycetes</taxon>
        <taxon>Actinomycetales</taxon>
        <taxon>Actinomycetaceae</taxon>
        <taxon>Trueperella</taxon>
    </lineage>
</organism>
<sequence>MQDFRAAVSQRIITALDESAPFIDDERALSIWKEFLRPVYSLAEAGKRTRALLVAAGCEAYAPTLSPIHAGTAVELYQLSALAHDDIIDESDTRRGVPAIHRSFSTSHRAMSMMGDSGSFGRKSAILAGDFLLSLAALEFERAEHMSADAFATARKLFHEMTAETAYGQYLDFRAELTALNDDQASAVSEALLVVRHKSARYSVELPLLIGAALAGATDTDLTHLSRVGRPLGIAFQLRDDELGIFGKLEDTGKPAGGDITEGKRTVLLALTRGMADADAVVNIDSLLGKELSPTDVAYVQRVVTECGAYDAHEEMITRYEQEALVALTHIPSSPILHSVMEALATRRS</sequence>
<accession>A0A3S4VS40</accession>
<dbReference type="Pfam" id="PF00348">
    <property type="entry name" value="polyprenyl_synt"/>
    <property type="match status" value="1"/>
</dbReference>
<protein>
    <submittedName>
        <fullName evidence="7">Octaprenyl-diphosphate synthase</fullName>
        <ecNumber evidence="7">2.5.1.90</ecNumber>
    </submittedName>
</protein>
<comment type="cofactor">
    <cofactor evidence="1">
        <name>Mg(2+)</name>
        <dbReference type="ChEBI" id="CHEBI:18420"/>
    </cofactor>
</comment>
<evidence type="ECO:0000256" key="5">
    <source>
        <dbReference type="ARBA" id="ARBA00022842"/>
    </source>
</evidence>
<comment type="similarity">
    <text evidence="2 6">Belongs to the FPP/GGPP synthase family.</text>
</comment>
<dbReference type="InterPro" id="IPR000092">
    <property type="entry name" value="Polyprenyl_synt"/>
</dbReference>
<dbReference type="PANTHER" id="PTHR12001">
    <property type="entry name" value="GERANYLGERANYL PYROPHOSPHATE SYNTHASE"/>
    <property type="match status" value="1"/>
</dbReference>
<evidence type="ECO:0000256" key="3">
    <source>
        <dbReference type="ARBA" id="ARBA00022679"/>
    </source>
</evidence>
<dbReference type="SFLD" id="SFLDS00005">
    <property type="entry name" value="Isoprenoid_Synthase_Type_I"/>
    <property type="match status" value="1"/>
</dbReference>
<gene>
    <name evidence="7" type="primary">ispB_1</name>
    <name evidence="7" type="ORF">NCTC13354_00206</name>
</gene>
<dbReference type="GO" id="GO:0106350">
    <property type="term" value="F:all-trans-octaprenyl-diphosphate synthase activity"/>
    <property type="evidence" value="ECO:0007669"/>
    <property type="project" value="UniProtKB-EC"/>
</dbReference>
<evidence type="ECO:0000313" key="8">
    <source>
        <dbReference type="Proteomes" id="UP000269542"/>
    </source>
</evidence>
<dbReference type="KEGG" id="tbw:NCTC13354_00206"/>
<proteinExistence type="inferred from homology"/>
<keyword evidence="3 6" id="KW-0808">Transferase</keyword>
<dbReference type="EMBL" id="LR134476">
    <property type="protein sequence ID" value="VEI12523.1"/>
    <property type="molecule type" value="Genomic_DNA"/>
</dbReference>
<keyword evidence="4" id="KW-0479">Metal-binding</keyword>